<comment type="caution">
    <text evidence="1">The sequence shown here is derived from an EMBL/GenBank/DDBJ whole genome shotgun (WGS) entry which is preliminary data.</text>
</comment>
<name>A0A0G1XEF8_9BACT</name>
<protein>
    <submittedName>
        <fullName evidence="1">Uncharacterized protein</fullName>
    </submittedName>
</protein>
<organism evidence="1 2">
    <name type="scientific">Candidatus Uhrbacteria bacterium GW2011_GWD2_52_7</name>
    <dbReference type="NCBI Taxonomy" id="1618989"/>
    <lineage>
        <taxon>Bacteria</taxon>
        <taxon>Candidatus Uhriibacteriota</taxon>
    </lineage>
</organism>
<dbReference type="AlphaFoldDB" id="A0A0G1XEF8"/>
<sequence>MARVLAASCAELLEFKAILEDLLVLMRTVVQ</sequence>
<accession>A0A0G1XEF8</accession>
<dbReference type="EMBL" id="LCRD01000037">
    <property type="protein sequence ID" value="KKW29633.1"/>
    <property type="molecule type" value="Genomic_DNA"/>
</dbReference>
<proteinExistence type="predicted"/>
<gene>
    <name evidence="1" type="ORF">UY72_C0037G0002</name>
</gene>
<reference evidence="1 2" key="1">
    <citation type="journal article" date="2015" name="Nature">
        <title>rRNA introns, odd ribosomes, and small enigmatic genomes across a large radiation of phyla.</title>
        <authorList>
            <person name="Brown C.T."/>
            <person name="Hug L.A."/>
            <person name="Thomas B.C."/>
            <person name="Sharon I."/>
            <person name="Castelle C.J."/>
            <person name="Singh A."/>
            <person name="Wilkins M.J."/>
            <person name="Williams K.H."/>
            <person name="Banfield J.F."/>
        </authorList>
    </citation>
    <scope>NUCLEOTIDE SEQUENCE [LARGE SCALE GENOMIC DNA]</scope>
</reference>
<evidence type="ECO:0000313" key="1">
    <source>
        <dbReference type="EMBL" id="KKW29633.1"/>
    </source>
</evidence>
<evidence type="ECO:0000313" key="2">
    <source>
        <dbReference type="Proteomes" id="UP000034846"/>
    </source>
</evidence>
<dbReference type="Proteomes" id="UP000034846">
    <property type="component" value="Unassembled WGS sequence"/>
</dbReference>